<dbReference type="STRING" id="29172.A0A0D8Y5Y0"/>
<keyword evidence="18" id="KW-0732">Signal</keyword>
<evidence type="ECO:0000256" key="2">
    <source>
        <dbReference type="ARBA" id="ARBA00004141"/>
    </source>
</evidence>
<keyword evidence="10 16" id="KW-0802">TPR repeat</keyword>
<evidence type="ECO:0000256" key="6">
    <source>
        <dbReference type="ARBA" id="ARBA00012839"/>
    </source>
</evidence>
<keyword evidence="9" id="KW-0677">Repeat</keyword>
<dbReference type="GO" id="GO:0016020">
    <property type="term" value="C:membrane"/>
    <property type="evidence" value="ECO:0007669"/>
    <property type="project" value="UniProtKB-SubCell"/>
</dbReference>
<name>A0A0D8Y5Y0_DICVI</name>
<keyword evidence="13 17" id="KW-0472">Membrane</keyword>
<evidence type="ECO:0000256" key="16">
    <source>
        <dbReference type="PROSITE-ProRule" id="PRU00339"/>
    </source>
</evidence>
<evidence type="ECO:0000256" key="7">
    <source>
        <dbReference type="ARBA" id="ARBA00022679"/>
    </source>
</evidence>
<feature type="repeat" description="TPR" evidence="16">
    <location>
        <begin position="315"/>
        <end position="348"/>
    </location>
</feature>
<dbReference type="OrthoDB" id="19588at2759"/>
<dbReference type="PANTHER" id="PTHR44227:SF3">
    <property type="entry name" value="PROTEIN O-MANNOSYL-TRANSFERASE TMTC4"/>
    <property type="match status" value="1"/>
</dbReference>
<feature type="repeat" description="TPR" evidence="16">
    <location>
        <begin position="492"/>
        <end position="525"/>
    </location>
</feature>
<comment type="catalytic activity">
    <reaction evidence="15">
        <text>a di-trans,poly-cis-dolichyl beta-D-mannosyl phosphate + L-seryl-[protein] = 3-O-(alpha-D-mannosyl)-L-seryl-[protein] + a di-trans,poly-cis-dolichyl phosphate + H(+)</text>
        <dbReference type="Rhea" id="RHEA:17377"/>
        <dbReference type="Rhea" id="RHEA-COMP:9863"/>
        <dbReference type="Rhea" id="RHEA-COMP:13546"/>
        <dbReference type="Rhea" id="RHEA-COMP:19498"/>
        <dbReference type="Rhea" id="RHEA-COMP:19501"/>
        <dbReference type="ChEBI" id="CHEBI:15378"/>
        <dbReference type="ChEBI" id="CHEBI:29999"/>
        <dbReference type="ChEBI" id="CHEBI:57683"/>
        <dbReference type="ChEBI" id="CHEBI:58211"/>
        <dbReference type="ChEBI" id="CHEBI:137321"/>
        <dbReference type="EC" id="2.4.1.109"/>
    </reaction>
</comment>
<evidence type="ECO:0000256" key="15">
    <source>
        <dbReference type="ARBA" id="ARBA00045102"/>
    </source>
</evidence>
<evidence type="ECO:0000313" key="20">
    <source>
        <dbReference type="EMBL" id="KJH49981.1"/>
    </source>
</evidence>
<feature type="repeat" description="TPR" evidence="16">
    <location>
        <begin position="383"/>
        <end position="416"/>
    </location>
</feature>
<proteinExistence type="inferred from homology"/>
<reference evidence="21" key="2">
    <citation type="journal article" date="2016" name="Sci. Rep.">
        <title>Dictyocaulus viviparus genome, variome and transcriptome elucidate lungworm biology and support future intervention.</title>
        <authorList>
            <person name="McNulty S.N."/>
            <person name="Strube C."/>
            <person name="Rosa B.A."/>
            <person name="Martin J.C."/>
            <person name="Tyagi R."/>
            <person name="Choi Y.J."/>
            <person name="Wang Q."/>
            <person name="Hallsworth Pepin K."/>
            <person name="Zhang X."/>
            <person name="Ozersky P."/>
            <person name="Wilson R.K."/>
            <person name="Sternberg P.W."/>
            <person name="Gasser R.B."/>
            <person name="Mitreva M."/>
        </authorList>
    </citation>
    <scope>NUCLEOTIDE SEQUENCE [LARGE SCALE GENOMIC DNA]</scope>
    <source>
        <strain evidence="21">HannoverDv2000</strain>
    </source>
</reference>
<dbReference type="UniPathway" id="UPA00378"/>
<feature type="chain" id="PRO_5002336240" description="dolichyl-phosphate-mannose--protein mannosyltransferase" evidence="18">
    <location>
        <begin position="17"/>
        <end position="538"/>
    </location>
</feature>
<evidence type="ECO:0000256" key="12">
    <source>
        <dbReference type="ARBA" id="ARBA00022989"/>
    </source>
</evidence>
<dbReference type="PROSITE" id="PS50293">
    <property type="entry name" value="TPR_REGION"/>
    <property type="match status" value="1"/>
</dbReference>
<feature type="signal peptide" evidence="18">
    <location>
        <begin position="1"/>
        <end position="16"/>
    </location>
</feature>
<dbReference type="Pfam" id="PF13432">
    <property type="entry name" value="TPR_16"/>
    <property type="match status" value="1"/>
</dbReference>
<sequence length="538" mass="61678">MISTTLLFFLIREIRGLPSGYSTSHFIWDEATVAAATFAIHPVHTEAVRKRFIRVFYLNYSINNQSITVLQLKIEVFQVANISGRAELLMSVFALTSILYYNYCLRKRVLNVYNMTIIFIIVLASIFSKEQGVTVLVSHLHFTLPHDVLAEMFQLASYCYQWLVNIRLLLLPYSLCFDYSMGCVPTVKSWSDYEALSLPLLLLIVLFIIVLLVKIHDKLLHFGIFFGILTFLPASNLLVTVGFTVAERVLYLPSIGVCVCGAVLFDNVQRRFKNTEKILLALFVIAMTKSYQRSEEWRTELDLYSSGLRVCINNAKIHYNLGKVLAKIGDVEGAEYNYWNAIRLNPHYEHAMNNLANILEVKGRYRDAELLLRKAIRSKPTFAAAWMNLGITLMNQNKFEDALESFNESLRLRPSNADCFFNIGNLYQKIGQSKNAIVSWENAIRVVNYFRLNPTHSRALINLFVMLDELEKCELVVEMSRNLPDKLASNEAALTFQIGICLGKMKKFQEAELRLKTAIRLNPQNPLYYTNLGMYLII</sequence>
<dbReference type="Gene3D" id="1.25.40.10">
    <property type="entry name" value="Tetratricopeptide repeat domain"/>
    <property type="match status" value="3"/>
</dbReference>
<evidence type="ECO:0000256" key="3">
    <source>
        <dbReference type="ARBA" id="ARBA00004240"/>
    </source>
</evidence>
<evidence type="ECO:0000256" key="8">
    <source>
        <dbReference type="ARBA" id="ARBA00022692"/>
    </source>
</evidence>
<dbReference type="GO" id="GO:0004169">
    <property type="term" value="F:dolichyl-phosphate-mannose-protein mannosyltransferase activity"/>
    <property type="evidence" value="ECO:0007669"/>
    <property type="project" value="UniProtKB-EC"/>
</dbReference>
<comment type="function">
    <text evidence="1">Transfers mannosyl residues to the hydroxyl group of serine or threonine residues.</text>
</comment>
<dbReference type="InterPro" id="IPR013618">
    <property type="entry name" value="TMTC_DUF1736"/>
</dbReference>
<evidence type="ECO:0000256" key="10">
    <source>
        <dbReference type="ARBA" id="ARBA00022803"/>
    </source>
</evidence>
<feature type="domain" description="DUF1736" evidence="19">
    <location>
        <begin position="153"/>
        <end position="202"/>
    </location>
</feature>
<dbReference type="SUPFAM" id="SSF48452">
    <property type="entry name" value="TPR-like"/>
    <property type="match status" value="1"/>
</dbReference>
<dbReference type="EMBL" id="KN716218">
    <property type="protein sequence ID" value="KJH49981.1"/>
    <property type="molecule type" value="Genomic_DNA"/>
</dbReference>
<evidence type="ECO:0000256" key="9">
    <source>
        <dbReference type="ARBA" id="ARBA00022737"/>
    </source>
</evidence>
<dbReference type="Proteomes" id="UP000053766">
    <property type="component" value="Unassembled WGS sequence"/>
</dbReference>
<organism evidence="20 21">
    <name type="scientific">Dictyocaulus viviparus</name>
    <name type="common">Bovine lungworm</name>
    <dbReference type="NCBI Taxonomy" id="29172"/>
    <lineage>
        <taxon>Eukaryota</taxon>
        <taxon>Metazoa</taxon>
        <taxon>Ecdysozoa</taxon>
        <taxon>Nematoda</taxon>
        <taxon>Chromadorea</taxon>
        <taxon>Rhabditida</taxon>
        <taxon>Rhabditina</taxon>
        <taxon>Rhabditomorpha</taxon>
        <taxon>Strongyloidea</taxon>
        <taxon>Metastrongylidae</taxon>
        <taxon>Dictyocaulus</taxon>
    </lineage>
</organism>
<reference evidence="20 21" key="1">
    <citation type="submission" date="2013-11" db="EMBL/GenBank/DDBJ databases">
        <title>Draft genome of the bovine lungworm Dictyocaulus viviparus.</title>
        <authorList>
            <person name="Mitreva M."/>
        </authorList>
    </citation>
    <scope>NUCLEOTIDE SEQUENCE [LARGE SCALE GENOMIC DNA]</scope>
    <source>
        <strain evidence="20 21">HannoverDv2000</strain>
    </source>
</reference>
<evidence type="ECO:0000256" key="1">
    <source>
        <dbReference type="ARBA" id="ARBA00003582"/>
    </source>
</evidence>
<keyword evidence="8 17" id="KW-0812">Transmembrane</keyword>
<comment type="catalytic activity">
    <reaction evidence="14">
        <text>a di-trans,poly-cis-dolichyl beta-D-mannosyl phosphate + L-threonyl-[protein] = 3-O-(alpha-D-mannosyl)-L-threonyl-[protein] + a di-trans,poly-cis-dolichyl phosphate + H(+)</text>
        <dbReference type="Rhea" id="RHEA:53396"/>
        <dbReference type="Rhea" id="RHEA-COMP:11060"/>
        <dbReference type="Rhea" id="RHEA-COMP:13547"/>
        <dbReference type="Rhea" id="RHEA-COMP:19498"/>
        <dbReference type="Rhea" id="RHEA-COMP:19501"/>
        <dbReference type="ChEBI" id="CHEBI:15378"/>
        <dbReference type="ChEBI" id="CHEBI:30013"/>
        <dbReference type="ChEBI" id="CHEBI:57683"/>
        <dbReference type="ChEBI" id="CHEBI:58211"/>
        <dbReference type="ChEBI" id="CHEBI:137323"/>
        <dbReference type="EC" id="2.4.1.109"/>
    </reaction>
</comment>
<evidence type="ECO:0000256" key="18">
    <source>
        <dbReference type="SAM" id="SignalP"/>
    </source>
</evidence>
<evidence type="ECO:0000313" key="21">
    <source>
        <dbReference type="Proteomes" id="UP000053766"/>
    </source>
</evidence>
<dbReference type="GO" id="GO:0030968">
    <property type="term" value="P:endoplasmic reticulum unfolded protein response"/>
    <property type="evidence" value="ECO:0007669"/>
    <property type="project" value="TreeGrafter"/>
</dbReference>
<keyword evidence="11" id="KW-0256">Endoplasmic reticulum</keyword>
<evidence type="ECO:0000256" key="14">
    <source>
        <dbReference type="ARBA" id="ARBA00045085"/>
    </source>
</evidence>
<keyword evidence="7" id="KW-0808">Transferase</keyword>
<dbReference type="Pfam" id="PF08409">
    <property type="entry name" value="TMTC_DUF1736"/>
    <property type="match status" value="1"/>
</dbReference>
<evidence type="ECO:0000259" key="19">
    <source>
        <dbReference type="Pfam" id="PF08409"/>
    </source>
</evidence>
<feature type="transmembrane region" description="Helical" evidence="17">
    <location>
        <begin position="110"/>
        <end position="128"/>
    </location>
</feature>
<dbReference type="InterPro" id="IPR011990">
    <property type="entry name" value="TPR-like_helical_dom_sf"/>
</dbReference>
<dbReference type="AlphaFoldDB" id="A0A0D8Y5Y0"/>
<evidence type="ECO:0000256" key="13">
    <source>
        <dbReference type="ARBA" id="ARBA00023136"/>
    </source>
</evidence>
<feature type="transmembrane region" description="Helical" evidence="17">
    <location>
        <begin position="195"/>
        <end position="213"/>
    </location>
</feature>
<evidence type="ECO:0000256" key="5">
    <source>
        <dbReference type="ARBA" id="ARBA00007882"/>
    </source>
</evidence>
<evidence type="ECO:0000256" key="4">
    <source>
        <dbReference type="ARBA" id="ARBA00004922"/>
    </source>
</evidence>
<comment type="subcellular location">
    <subcellularLocation>
        <location evidence="3">Endoplasmic reticulum</location>
    </subcellularLocation>
    <subcellularLocation>
        <location evidence="2">Membrane</location>
        <topology evidence="2">Multi-pass membrane protein</topology>
    </subcellularLocation>
</comment>
<evidence type="ECO:0000256" key="11">
    <source>
        <dbReference type="ARBA" id="ARBA00022824"/>
    </source>
</evidence>
<dbReference type="InterPro" id="IPR052346">
    <property type="entry name" value="O-mannosyl-transferase_TMTC"/>
</dbReference>
<keyword evidence="12 17" id="KW-1133">Transmembrane helix</keyword>
<keyword evidence="21" id="KW-1185">Reference proteome</keyword>
<comment type="pathway">
    <text evidence="4">Protein modification; protein glycosylation.</text>
</comment>
<dbReference type="GO" id="GO:0005783">
    <property type="term" value="C:endoplasmic reticulum"/>
    <property type="evidence" value="ECO:0007669"/>
    <property type="project" value="UniProtKB-SubCell"/>
</dbReference>
<feature type="transmembrane region" description="Helical" evidence="17">
    <location>
        <begin position="249"/>
        <end position="268"/>
    </location>
</feature>
<accession>A0A0D8Y5Y0</accession>
<dbReference type="PANTHER" id="PTHR44227">
    <property type="match status" value="1"/>
</dbReference>
<evidence type="ECO:0000256" key="17">
    <source>
        <dbReference type="SAM" id="Phobius"/>
    </source>
</evidence>
<protein>
    <recommendedName>
        <fullName evidence="6">dolichyl-phosphate-mannose--protein mannosyltransferase</fullName>
        <ecNumber evidence="6">2.4.1.109</ecNumber>
    </recommendedName>
</protein>
<dbReference type="SMART" id="SM00028">
    <property type="entry name" value="TPR"/>
    <property type="match status" value="5"/>
</dbReference>
<dbReference type="PROSITE" id="PS50005">
    <property type="entry name" value="TPR"/>
    <property type="match status" value="3"/>
</dbReference>
<feature type="transmembrane region" description="Helical" evidence="17">
    <location>
        <begin position="82"/>
        <end position="103"/>
    </location>
</feature>
<dbReference type="InterPro" id="IPR019734">
    <property type="entry name" value="TPR_rpt"/>
</dbReference>
<comment type="similarity">
    <text evidence="5">Belongs to the TMTC family.</text>
</comment>
<feature type="transmembrane region" description="Helical" evidence="17">
    <location>
        <begin position="220"/>
        <end position="243"/>
    </location>
</feature>
<gene>
    <name evidence="20" type="ORF">DICVIV_03854</name>
</gene>
<dbReference type="EC" id="2.4.1.109" evidence="6"/>